<dbReference type="KEGG" id="dfc:DFI_00355"/>
<dbReference type="InterPro" id="IPR020904">
    <property type="entry name" value="Sc_DH/Rdtase_CS"/>
</dbReference>
<dbReference type="PRINTS" id="PR00081">
    <property type="entry name" value="GDHRDH"/>
</dbReference>
<proteinExistence type="inferred from homology"/>
<gene>
    <name evidence="6" type="ORF">DFI_00355</name>
</gene>
<dbReference type="STRING" id="317577.GCA_000419625_01110"/>
<dbReference type="Proteomes" id="UP000259030">
    <property type="component" value="Chromosome"/>
</dbReference>
<keyword evidence="2" id="KW-0560">Oxidoreductase</keyword>
<dbReference type="SMART" id="SM00822">
    <property type="entry name" value="PKS_KR"/>
    <property type="match status" value="1"/>
</dbReference>
<accession>A0A221SSP0</accession>
<evidence type="ECO:0000313" key="6">
    <source>
        <dbReference type="EMBL" id="ASN79656.1"/>
    </source>
</evidence>
<evidence type="ECO:0000256" key="3">
    <source>
        <dbReference type="RuleBase" id="RU000363"/>
    </source>
</evidence>
<dbReference type="PANTHER" id="PTHR44196:SF1">
    <property type="entry name" value="DEHYDROGENASE_REDUCTASE SDR FAMILY MEMBER 7B"/>
    <property type="match status" value="1"/>
</dbReference>
<dbReference type="CDD" id="cd05233">
    <property type="entry name" value="SDR_c"/>
    <property type="match status" value="1"/>
</dbReference>
<dbReference type="FunFam" id="3.40.50.720:FF:000084">
    <property type="entry name" value="Short-chain dehydrogenase reductase"/>
    <property type="match status" value="1"/>
</dbReference>
<dbReference type="Gene3D" id="3.40.50.720">
    <property type="entry name" value="NAD(P)-binding Rossmann-like Domain"/>
    <property type="match status" value="1"/>
</dbReference>
<dbReference type="EMBL" id="CP021081">
    <property type="protein sequence ID" value="ASN79656.1"/>
    <property type="molecule type" value="Genomic_DNA"/>
</dbReference>
<dbReference type="InterPro" id="IPR002347">
    <property type="entry name" value="SDR_fam"/>
</dbReference>
<evidence type="ECO:0000256" key="1">
    <source>
        <dbReference type="ARBA" id="ARBA00006484"/>
    </source>
</evidence>
<feature type="region of interest" description="Disordered" evidence="4">
    <location>
        <begin position="293"/>
        <end position="330"/>
    </location>
</feature>
<dbReference type="PROSITE" id="PS00061">
    <property type="entry name" value="ADH_SHORT"/>
    <property type="match status" value="1"/>
</dbReference>
<name>A0A221SSP0_9DEIO</name>
<feature type="domain" description="Ketoreductase" evidence="5">
    <location>
        <begin position="31"/>
        <end position="213"/>
    </location>
</feature>
<evidence type="ECO:0000256" key="2">
    <source>
        <dbReference type="ARBA" id="ARBA00023002"/>
    </source>
</evidence>
<keyword evidence="7" id="KW-1185">Reference proteome</keyword>
<evidence type="ECO:0000313" key="7">
    <source>
        <dbReference type="Proteomes" id="UP000259030"/>
    </source>
</evidence>
<evidence type="ECO:0000256" key="4">
    <source>
        <dbReference type="SAM" id="MobiDB-lite"/>
    </source>
</evidence>
<reference evidence="6 7" key="1">
    <citation type="submission" date="2017-05" db="EMBL/GenBank/DDBJ databases">
        <title>The complete genome sequence of Deinococcus ficus isolated from the rhizosphere of the Ficus religiosa L. in Taiwan.</title>
        <authorList>
            <person name="Wu K.-M."/>
            <person name="Liao T.-L."/>
            <person name="Liu Y.-M."/>
            <person name="Young C.-C."/>
            <person name="Tsai S.-F."/>
        </authorList>
    </citation>
    <scope>NUCLEOTIDE SEQUENCE [LARGE SCALE GENOMIC DNA]</scope>
    <source>
        <strain evidence="6 7">CC-FR2-10</strain>
    </source>
</reference>
<dbReference type="GO" id="GO:0016020">
    <property type="term" value="C:membrane"/>
    <property type="evidence" value="ECO:0007669"/>
    <property type="project" value="TreeGrafter"/>
</dbReference>
<evidence type="ECO:0000259" key="5">
    <source>
        <dbReference type="SMART" id="SM00822"/>
    </source>
</evidence>
<organism evidence="6 7">
    <name type="scientific">Deinococcus ficus</name>
    <dbReference type="NCBI Taxonomy" id="317577"/>
    <lineage>
        <taxon>Bacteria</taxon>
        <taxon>Thermotogati</taxon>
        <taxon>Deinococcota</taxon>
        <taxon>Deinococci</taxon>
        <taxon>Deinococcales</taxon>
        <taxon>Deinococcaceae</taxon>
        <taxon>Deinococcus</taxon>
    </lineage>
</organism>
<dbReference type="GO" id="GO:0016491">
    <property type="term" value="F:oxidoreductase activity"/>
    <property type="evidence" value="ECO:0007669"/>
    <property type="project" value="UniProtKB-KW"/>
</dbReference>
<dbReference type="InterPro" id="IPR036291">
    <property type="entry name" value="NAD(P)-bd_dom_sf"/>
</dbReference>
<dbReference type="PRINTS" id="PR00080">
    <property type="entry name" value="SDRFAMILY"/>
</dbReference>
<comment type="similarity">
    <text evidence="1 3">Belongs to the short-chain dehydrogenases/reductases (SDR) family.</text>
</comment>
<sequence length="330" mass="34556">MRGPARLLLGAGAALLAARRLRARPYDLSGKVVLITGGSRGLGLALARELTGRGARVALLARDAAELDRAVQDVRARGGQAIRVVADVTDAASLERAVQATVAHYGQLDVVVSNAGIIQAGPLTDMTEADFEHIMQVNGFAALRVTRAALPHLKRAGGRVLIVSSVAAKAAIPHLGPYSVSKFASYGLGQALRAELAPHGVTVTTVLPALMRTGSARQVTVRGQFEKEYAVFATLDNVPLLSLDAPRAARQIVGALVRGDSEAMIGGPAHLLRWASALAPGLTADVMALIQRTLPDSTGRPDARRGAQAETPLTRGNPIKQAAERDLNQL</sequence>
<dbReference type="Pfam" id="PF00106">
    <property type="entry name" value="adh_short"/>
    <property type="match status" value="1"/>
</dbReference>
<dbReference type="SUPFAM" id="SSF51735">
    <property type="entry name" value="NAD(P)-binding Rossmann-fold domains"/>
    <property type="match status" value="1"/>
</dbReference>
<dbReference type="AlphaFoldDB" id="A0A221SSP0"/>
<protein>
    <submittedName>
        <fullName evidence="6">Ketoacyl reductase</fullName>
    </submittedName>
</protein>
<dbReference type="RefSeq" id="WP_027463233.1">
    <property type="nucleotide sequence ID" value="NZ_CP021081.1"/>
</dbReference>
<dbReference type="InterPro" id="IPR057326">
    <property type="entry name" value="KR_dom"/>
</dbReference>
<dbReference type="PANTHER" id="PTHR44196">
    <property type="entry name" value="DEHYDROGENASE/REDUCTASE SDR FAMILY MEMBER 7B"/>
    <property type="match status" value="1"/>
</dbReference>